<dbReference type="Proteomes" id="UP000557717">
    <property type="component" value="Unassembled WGS sequence"/>
</dbReference>
<dbReference type="NCBIfam" id="TIGR02595">
    <property type="entry name" value="PEP_CTERM"/>
    <property type="match status" value="1"/>
</dbReference>
<gene>
    <name evidence="3" type="ORF">HNR46_000174</name>
</gene>
<sequence length="255" mass="26655">MKMMNCNHSPKRLLATGGLAAAAISPVSGAVVIHDPEDVTIDFSSGEQFYFIDIEDGLVSHTNPGDASYALGPYDFAFYSYSSGGNITLSIESGTHVDPDTDVNLGDRLGFGVKGETNVIAPDRLGVNQVIGPLSSFLGSSAGIYSGGSSFDTDWEIEASANGGTIQGFYGFSIGEDDGVVNGLGNGVVRYGWAELTLNTNDESMTVHRWAYETEPGVAITTPGELVPEPSSVALLALGAGGLATLRRRRSGNVH</sequence>
<name>A0A840UY98_9BACT</name>
<dbReference type="InterPro" id="IPR013424">
    <property type="entry name" value="Ice-binding_C"/>
</dbReference>
<feature type="domain" description="Ice-binding protein C-terminal" evidence="2">
    <location>
        <begin position="227"/>
        <end position="249"/>
    </location>
</feature>
<dbReference type="AlphaFoldDB" id="A0A840UY98"/>
<proteinExistence type="predicted"/>
<protein>
    <recommendedName>
        <fullName evidence="2">Ice-binding protein C-terminal domain-containing protein</fullName>
    </recommendedName>
</protein>
<evidence type="ECO:0000259" key="2">
    <source>
        <dbReference type="Pfam" id="PF07589"/>
    </source>
</evidence>
<reference evidence="3 4" key="1">
    <citation type="submission" date="2020-08" db="EMBL/GenBank/DDBJ databases">
        <title>Genomic Encyclopedia of Type Strains, Phase IV (KMG-IV): sequencing the most valuable type-strain genomes for metagenomic binning, comparative biology and taxonomic classification.</title>
        <authorList>
            <person name="Goeker M."/>
        </authorList>
    </citation>
    <scope>NUCLEOTIDE SEQUENCE [LARGE SCALE GENOMIC DNA]</scope>
    <source>
        <strain evidence="3 4">YC6886</strain>
    </source>
</reference>
<feature type="signal peptide" evidence="1">
    <location>
        <begin position="1"/>
        <end position="30"/>
    </location>
</feature>
<organism evidence="3 4">
    <name type="scientific">Haloferula luteola</name>
    <dbReference type="NCBI Taxonomy" id="595692"/>
    <lineage>
        <taxon>Bacteria</taxon>
        <taxon>Pseudomonadati</taxon>
        <taxon>Verrucomicrobiota</taxon>
        <taxon>Verrucomicrobiia</taxon>
        <taxon>Verrucomicrobiales</taxon>
        <taxon>Verrucomicrobiaceae</taxon>
        <taxon>Haloferula</taxon>
    </lineage>
</organism>
<keyword evidence="1" id="KW-0732">Signal</keyword>
<accession>A0A840UY98</accession>
<dbReference type="Pfam" id="PF07589">
    <property type="entry name" value="PEP-CTERM"/>
    <property type="match status" value="1"/>
</dbReference>
<evidence type="ECO:0000313" key="3">
    <source>
        <dbReference type="EMBL" id="MBB5349953.1"/>
    </source>
</evidence>
<feature type="chain" id="PRO_5033036979" description="Ice-binding protein C-terminal domain-containing protein" evidence="1">
    <location>
        <begin position="31"/>
        <end position="255"/>
    </location>
</feature>
<comment type="caution">
    <text evidence="3">The sequence shown here is derived from an EMBL/GenBank/DDBJ whole genome shotgun (WGS) entry which is preliminary data.</text>
</comment>
<dbReference type="EMBL" id="JACHFD010000001">
    <property type="protein sequence ID" value="MBB5349953.1"/>
    <property type="molecule type" value="Genomic_DNA"/>
</dbReference>
<keyword evidence="4" id="KW-1185">Reference proteome</keyword>
<evidence type="ECO:0000256" key="1">
    <source>
        <dbReference type="SAM" id="SignalP"/>
    </source>
</evidence>
<evidence type="ECO:0000313" key="4">
    <source>
        <dbReference type="Proteomes" id="UP000557717"/>
    </source>
</evidence>